<sequence>MKTFRKNFKIFALLLISVSLYTQFFSHVFATDLSTSLISYWKLDEVSGTRADSVSSNNLTDNNTVTQGVGKLGNSAQLTMANSEYLSIVDNPSLSIGGIDFTISAWVYLDTKSTNMTFVGKYGSTGEYALYYGVSSDTFRCSTFPSVDAYVTPTGGVQIGQWYFLTCSHNATTHTNTITVNNTYTNTSVAGSEPANTSAAFTIGRFQASGATMYLDGRIDSVGFWKKILTPDEITSLYNSGTGLEYPFSTFSAGSISLMEKTDSSIDLSSSEATGGIAPYIYQWYRSISSGFTPGVGNILSGQTSLTLSDTGLSPATIYYYKLRVTDGVPATADSSEFSVVTLAPPATSFTFAGPSSGTMATASGNFIVTPDGEYTGTITSSSTGAGTFAPTSLSWSGSSDAKTFTYTPTSTSGSPHIISVSATPALTNNSGTVSFAVNEQTTYYQILSTGQSLAVVYYASPPISVTQPYNNLMLTPGVEGTAAPLIPLIESGQGEGGNVETISSGMANSLHAYEDLLSPIVVGLHAHGGTNYSGLKKGTSWYNKGMTQASVTKTYVESTLGELYRPIAVTSIHGESDYVGGAGANYKSYLEEWQLDYETDLNTLTSRNDTIPLFINQMNSAPTGEIAEAQLNAHIDNPGKIILVQPKYQYHYRSDKLHMDVNTQEKKWERCLQKLWIKYCLRDRLGIPSCHHRF</sequence>
<evidence type="ECO:0000313" key="2">
    <source>
        <dbReference type="EMBL" id="OGZ05239.1"/>
    </source>
</evidence>
<feature type="chain" id="PRO_5009582404" description="Fibronectin type-III domain-containing protein" evidence="1">
    <location>
        <begin position="31"/>
        <end position="695"/>
    </location>
</feature>
<accession>A0A1G2CUZ3</accession>
<dbReference type="SUPFAM" id="SSF52266">
    <property type="entry name" value="SGNH hydrolase"/>
    <property type="match status" value="1"/>
</dbReference>
<name>A0A1G2CUZ3_9BACT</name>
<dbReference type="InterPro" id="IPR013320">
    <property type="entry name" value="ConA-like_dom_sf"/>
</dbReference>
<proteinExistence type="predicted"/>
<dbReference type="AlphaFoldDB" id="A0A1G2CUZ3"/>
<organism evidence="2 3">
    <name type="scientific">Candidatus Lloydbacteria bacterium RIFCSPHIGHO2_01_FULL_49_22</name>
    <dbReference type="NCBI Taxonomy" id="1798658"/>
    <lineage>
        <taxon>Bacteria</taxon>
        <taxon>Candidatus Lloydiibacteriota</taxon>
    </lineage>
</organism>
<reference evidence="2 3" key="1">
    <citation type="journal article" date="2016" name="Nat. Commun.">
        <title>Thousands of microbial genomes shed light on interconnected biogeochemical processes in an aquifer system.</title>
        <authorList>
            <person name="Anantharaman K."/>
            <person name="Brown C.T."/>
            <person name="Hug L.A."/>
            <person name="Sharon I."/>
            <person name="Castelle C.J."/>
            <person name="Probst A.J."/>
            <person name="Thomas B.C."/>
            <person name="Singh A."/>
            <person name="Wilkins M.J."/>
            <person name="Karaoz U."/>
            <person name="Brodie E.L."/>
            <person name="Williams K.H."/>
            <person name="Hubbard S.S."/>
            <person name="Banfield J.F."/>
        </authorList>
    </citation>
    <scope>NUCLEOTIDE SEQUENCE [LARGE SCALE GENOMIC DNA]</scope>
</reference>
<feature type="signal peptide" evidence="1">
    <location>
        <begin position="1"/>
        <end position="30"/>
    </location>
</feature>
<protein>
    <recommendedName>
        <fullName evidence="4">Fibronectin type-III domain-containing protein</fullName>
    </recommendedName>
</protein>
<evidence type="ECO:0008006" key="4">
    <source>
        <dbReference type="Google" id="ProtNLM"/>
    </source>
</evidence>
<dbReference type="Gene3D" id="2.60.40.10">
    <property type="entry name" value="Immunoglobulins"/>
    <property type="match status" value="1"/>
</dbReference>
<comment type="caution">
    <text evidence="2">The sequence shown here is derived from an EMBL/GenBank/DDBJ whole genome shotgun (WGS) entry which is preliminary data.</text>
</comment>
<dbReference type="Gene3D" id="2.60.120.200">
    <property type="match status" value="1"/>
</dbReference>
<gene>
    <name evidence="2" type="ORF">A2845_02910</name>
</gene>
<evidence type="ECO:0000256" key="1">
    <source>
        <dbReference type="SAM" id="SignalP"/>
    </source>
</evidence>
<dbReference type="Gene3D" id="3.40.50.1110">
    <property type="entry name" value="SGNH hydrolase"/>
    <property type="match status" value="1"/>
</dbReference>
<dbReference type="InterPro" id="IPR036514">
    <property type="entry name" value="SGNH_hydro_sf"/>
</dbReference>
<dbReference type="Proteomes" id="UP000177122">
    <property type="component" value="Unassembled WGS sequence"/>
</dbReference>
<dbReference type="Pfam" id="PF13385">
    <property type="entry name" value="Laminin_G_3"/>
    <property type="match status" value="1"/>
</dbReference>
<keyword evidence="1" id="KW-0732">Signal</keyword>
<dbReference type="InterPro" id="IPR013783">
    <property type="entry name" value="Ig-like_fold"/>
</dbReference>
<dbReference type="EMBL" id="MHLI01000015">
    <property type="protein sequence ID" value="OGZ05239.1"/>
    <property type="molecule type" value="Genomic_DNA"/>
</dbReference>
<dbReference type="SUPFAM" id="SSF49899">
    <property type="entry name" value="Concanavalin A-like lectins/glucanases"/>
    <property type="match status" value="1"/>
</dbReference>
<evidence type="ECO:0000313" key="3">
    <source>
        <dbReference type="Proteomes" id="UP000177122"/>
    </source>
</evidence>